<feature type="compositionally biased region" description="Gly residues" evidence="1">
    <location>
        <begin position="210"/>
        <end position="221"/>
    </location>
</feature>
<dbReference type="OrthoDB" id="541315at2759"/>
<feature type="region of interest" description="Disordered" evidence="1">
    <location>
        <begin position="205"/>
        <end position="231"/>
    </location>
</feature>
<name>A0A835TQD9_CHLIN</name>
<dbReference type="AlphaFoldDB" id="A0A835TQD9"/>
<dbReference type="EMBL" id="JAEHOC010000003">
    <property type="protein sequence ID" value="KAG2443526.1"/>
    <property type="molecule type" value="Genomic_DNA"/>
</dbReference>
<gene>
    <name evidence="2" type="ORF">HXX76_001878</name>
</gene>
<evidence type="ECO:0000313" key="3">
    <source>
        <dbReference type="Proteomes" id="UP000650467"/>
    </source>
</evidence>
<feature type="compositionally biased region" description="Low complexity" evidence="1">
    <location>
        <begin position="99"/>
        <end position="125"/>
    </location>
</feature>
<organism evidence="2 3">
    <name type="scientific">Chlamydomonas incerta</name>
    <dbReference type="NCBI Taxonomy" id="51695"/>
    <lineage>
        <taxon>Eukaryota</taxon>
        <taxon>Viridiplantae</taxon>
        <taxon>Chlorophyta</taxon>
        <taxon>core chlorophytes</taxon>
        <taxon>Chlorophyceae</taxon>
        <taxon>CS clade</taxon>
        <taxon>Chlamydomonadales</taxon>
        <taxon>Chlamydomonadaceae</taxon>
        <taxon>Chlamydomonas</taxon>
    </lineage>
</organism>
<evidence type="ECO:0000313" key="2">
    <source>
        <dbReference type="EMBL" id="KAG2443526.1"/>
    </source>
</evidence>
<feature type="region of interest" description="Disordered" evidence="1">
    <location>
        <begin position="89"/>
        <end position="125"/>
    </location>
</feature>
<dbReference type="Proteomes" id="UP000650467">
    <property type="component" value="Unassembled WGS sequence"/>
</dbReference>
<keyword evidence="3" id="KW-1185">Reference proteome</keyword>
<protein>
    <submittedName>
        <fullName evidence="2">Uncharacterized protein</fullName>
    </submittedName>
</protein>
<comment type="caution">
    <text evidence="2">The sequence shown here is derived from an EMBL/GenBank/DDBJ whole genome shotgun (WGS) entry which is preliminary data.</text>
</comment>
<evidence type="ECO:0000256" key="1">
    <source>
        <dbReference type="SAM" id="MobiDB-lite"/>
    </source>
</evidence>
<sequence length="252" mass="25857">MSLASSSTVPLRWLSACAVATSSVPSIAGDLCARTVGAASCSYRTYGSQASGEEQPAGSGRSFRRRPTRYGSKLALRDPERFQRMRTILGYPGPEDADSPNASSTSASTSSSAPSPKQQQQQQQPVGYVTISLLQTMKHLFQYREVSDVPQDGRPDSVEARRAAARQADNNYMLEGMAAYKVTSLNRQLAPLLDRTEAFLRSAEAEAGAAGAGPGAAGAGPGPAAAGAKEAAAGRGCAGAGAAAAGGRKASA</sequence>
<proteinExistence type="predicted"/>
<feature type="region of interest" description="Disordered" evidence="1">
    <location>
        <begin position="46"/>
        <end position="77"/>
    </location>
</feature>
<feature type="compositionally biased region" description="Low complexity" evidence="1">
    <location>
        <begin position="222"/>
        <end position="231"/>
    </location>
</feature>
<accession>A0A835TQD9</accession>
<reference evidence="2" key="1">
    <citation type="journal article" date="2020" name="bioRxiv">
        <title>Comparative genomics of Chlamydomonas.</title>
        <authorList>
            <person name="Craig R.J."/>
            <person name="Hasan A.R."/>
            <person name="Ness R.W."/>
            <person name="Keightley P.D."/>
        </authorList>
    </citation>
    <scope>NUCLEOTIDE SEQUENCE</scope>
    <source>
        <strain evidence="2">SAG 7.73</strain>
    </source>
</reference>